<dbReference type="InterPro" id="IPR014710">
    <property type="entry name" value="RmlC-like_jellyroll"/>
</dbReference>
<protein>
    <recommendedName>
        <fullName evidence="1">Cyclic nucleotide-binding domain-containing protein</fullName>
    </recommendedName>
</protein>
<dbReference type="EMBL" id="CAAALY010001302">
    <property type="protein sequence ID" value="VEL07221.1"/>
    <property type="molecule type" value="Genomic_DNA"/>
</dbReference>
<sequence>MTAMAFENLTKPDSRQSIMFISGPGEFAGLLGLITGEPNIYSLQAVGETLVAVMPREHFYALVRGYPGALFSISHLMTERMSPFLRQVDFALEWLTVKAGRALYKRGEASDNVYVVLNGRLRQINFLSNGERRIVGELGRGDLVGFLEVFSAQPRAHTVIAIR</sequence>
<comment type="caution">
    <text evidence="2">The sequence shown here is derived from an EMBL/GenBank/DDBJ whole genome shotgun (WGS) entry which is preliminary data.</text>
</comment>
<organism evidence="2 3">
    <name type="scientific">Protopolystoma xenopodis</name>
    <dbReference type="NCBI Taxonomy" id="117903"/>
    <lineage>
        <taxon>Eukaryota</taxon>
        <taxon>Metazoa</taxon>
        <taxon>Spiralia</taxon>
        <taxon>Lophotrochozoa</taxon>
        <taxon>Platyhelminthes</taxon>
        <taxon>Monogenea</taxon>
        <taxon>Polyopisthocotylea</taxon>
        <taxon>Polystomatidea</taxon>
        <taxon>Polystomatidae</taxon>
        <taxon>Protopolystoma</taxon>
    </lineage>
</organism>
<dbReference type="InterPro" id="IPR018490">
    <property type="entry name" value="cNMP-bd_dom_sf"/>
</dbReference>
<dbReference type="InterPro" id="IPR000595">
    <property type="entry name" value="cNMP-bd_dom"/>
</dbReference>
<dbReference type="Gene3D" id="2.60.120.10">
    <property type="entry name" value="Jelly Rolls"/>
    <property type="match status" value="2"/>
</dbReference>
<reference evidence="2" key="1">
    <citation type="submission" date="2018-11" db="EMBL/GenBank/DDBJ databases">
        <authorList>
            <consortium name="Pathogen Informatics"/>
        </authorList>
    </citation>
    <scope>NUCLEOTIDE SEQUENCE</scope>
</reference>
<dbReference type="PROSITE" id="PS50042">
    <property type="entry name" value="CNMP_BINDING_3"/>
    <property type="match status" value="2"/>
</dbReference>
<proteinExistence type="predicted"/>
<dbReference type="AlphaFoldDB" id="A0A448WAS9"/>
<gene>
    <name evidence="2" type="ORF">PXEA_LOCUS661</name>
</gene>
<accession>A0A448WAS9</accession>
<feature type="domain" description="Cyclic nucleotide-binding" evidence="1">
    <location>
        <begin position="76"/>
        <end position="163"/>
    </location>
</feature>
<dbReference type="OrthoDB" id="421051at2759"/>
<dbReference type="Pfam" id="PF00027">
    <property type="entry name" value="cNMP_binding"/>
    <property type="match status" value="2"/>
</dbReference>
<evidence type="ECO:0000313" key="3">
    <source>
        <dbReference type="Proteomes" id="UP000784294"/>
    </source>
</evidence>
<evidence type="ECO:0000259" key="1">
    <source>
        <dbReference type="PROSITE" id="PS50042"/>
    </source>
</evidence>
<name>A0A448WAS9_9PLAT</name>
<feature type="domain" description="Cyclic nucleotide-binding" evidence="1">
    <location>
        <begin position="1"/>
        <end position="63"/>
    </location>
</feature>
<dbReference type="CDD" id="cd00038">
    <property type="entry name" value="CAP_ED"/>
    <property type="match status" value="2"/>
</dbReference>
<dbReference type="SUPFAM" id="SSF51206">
    <property type="entry name" value="cAMP-binding domain-like"/>
    <property type="match status" value="2"/>
</dbReference>
<dbReference type="Proteomes" id="UP000784294">
    <property type="component" value="Unassembled WGS sequence"/>
</dbReference>
<evidence type="ECO:0000313" key="2">
    <source>
        <dbReference type="EMBL" id="VEL07221.1"/>
    </source>
</evidence>
<keyword evidence="3" id="KW-1185">Reference proteome</keyword>